<name>A0A2C9CNQ5_9RHOB</name>
<comment type="similarity">
    <text evidence="1">Belongs to the peptidase U62 family.</text>
</comment>
<reference evidence="7" key="1">
    <citation type="submission" date="2017-09" db="EMBL/GenBank/DDBJ databases">
        <authorList>
            <person name="Varghese N."/>
            <person name="Submissions S."/>
        </authorList>
    </citation>
    <scope>NUCLEOTIDE SEQUENCE [LARGE SCALE GENOMIC DNA]</scope>
    <source>
        <strain evidence="7">C7</strain>
    </source>
</reference>
<gene>
    <name evidence="6" type="ORF">SAMN06273572_101679</name>
</gene>
<dbReference type="OrthoDB" id="9803618at2"/>
<proteinExistence type="inferred from homology"/>
<evidence type="ECO:0000256" key="1">
    <source>
        <dbReference type="ARBA" id="ARBA00005836"/>
    </source>
</evidence>
<dbReference type="Proteomes" id="UP000220034">
    <property type="component" value="Unassembled WGS sequence"/>
</dbReference>
<dbReference type="AlphaFoldDB" id="A0A2C9CNQ5"/>
<dbReference type="PANTHER" id="PTHR43421:SF1">
    <property type="entry name" value="METALLOPROTEASE PMBA"/>
    <property type="match status" value="1"/>
</dbReference>
<dbReference type="PANTHER" id="PTHR43421">
    <property type="entry name" value="METALLOPROTEASE PMBA"/>
    <property type="match status" value="1"/>
</dbReference>
<evidence type="ECO:0000259" key="4">
    <source>
        <dbReference type="Pfam" id="PF19289"/>
    </source>
</evidence>
<feature type="region of interest" description="Disordered" evidence="2">
    <location>
        <begin position="332"/>
        <end position="352"/>
    </location>
</feature>
<dbReference type="Pfam" id="PF19289">
    <property type="entry name" value="PmbA_TldD_3rd"/>
    <property type="match status" value="1"/>
</dbReference>
<dbReference type="Pfam" id="PF01523">
    <property type="entry name" value="PmbA_TldD_1st"/>
    <property type="match status" value="1"/>
</dbReference>
<dbReference type="InterPro" id="IPR035068">
    <property type="entry name" value="TldD/PmbA_N"/>
</dbReference>
<sequence length="447" mass="46726">MTQHLSDLTHALIDAARKAGADAADAVAITDDSLSIEVLKGALEHAERSEGTAIGLRVMIGQKQASVSASDIRAEMITTLAQRAVAMAQIAPDDPWCGLAEPEALAQDTNATALDLIDDERPDPQMLEQWALEAEAAALDVANVTQTQASGAGWSTRQMHLAASNGFSAGYGRTGWSVSSVAISGEGLTMERDYYGDSRTHRSDLLSPAEIGRIAGERAVERAGASKPPTGRYPVLYDERISSGLIGHLVQASNGASVARGSSWLKDALGAQILPDGLSLTEDPHRARAGGSRPFDGEGLPTQRRDLVADGMLTGWTLDLATARQLGMTSTANAARGTGGAPSPSVGNLTLTQGDKTRDELLAEMGTGLLITSLIGSSINPTTGDYSRGASGFWVENGQIVRPVNECTVAGNLREMLMSIIPANDARLHLSRVVPSLLVEGLTIAGA</sequence>
<dbReference type="GO" id="GO:0006508">
    <property type="term" value="P:proteolysis"/>
    <property type="evidence" value="ECO:0007669"/>
    <property type="project" value="InterPro"/>
</dbReference>
<dbReference type="InterPro" id="IPR045569">
    <property type="entry name" value="Metalloprtase-TldD/E_C"/>
</dbReference>
<evidence type="ECO:0000259" key="5">
    <source>
        <dbReference type="Pfam" id="PF19290"/>
    </source>
</evidence>
<protein>
    <submittedName>
        <fullName evidence="6">PmbA protein</fullName>
    </submittedName>
</protein>
<dbReference type="InterPro" id="IPR002510">
    <property type="entry name" value="Metalloprtase-TldD/E_N"/>
</dbReference>
<accession>A0A2C9CNQ5</accession>
<dbReference type="SUPFAM" id="SSF111283">
    <property type="entry name" value="Putative modulator of DNA gyrase, PmbA/TldD"/>
    <property type="match status" value="1"/>
</dbReference>
<dbReference type="EMBL" id="OCTN01000001">
    <property type="protein sequence ID" value="SOH92830.1"/>
    <property type="molecule type" value="Genomic_DNA"/>
</dbReference>
<evidence type="ECO:0000313" key="7">
    <source>
        <dbReference type="Proteomes" id="UP000220034"/>
    </source>
</evidence>
<feature type="domain" description="Metalloprotease TldD/E C-terminal" evidence="4">
    <location>
        <begin position="230"/>
        <end position="446"/>
    </location>
</feature>
<evidence type="ECO:0000256" key="2">
    <source>
        <dbReference type="SAM" id="MobiDB-lite"/>
    </source>
</evidence>
<feature type="domain" description="Metalloprotease TldD/E central" evidence="5">
    <location>
        <begin position="121"/>
        <end position="222"/>
    </location>
</feature>
<evidence type="ECO:0000259" key="3">
    <source>
        <dbReference type="Pfam" id="PF01523"/>
    </source>
</evidence>
<feature type="domain" description="Metalloprotease TldD/E N-terminal" evidence="3">
    <location>
        <begin position="24"/>
        <end position="88"/>
    </location>
</feature>
<dbReference type="Gene3D" id="3.30.2290.10">
    <property type="entry name" value="PmbA/TldD superfamily"/>
    <property type="match status" value="1"/>
</dbReference>
<dbReference type="GO" id="GO:0008237">
    <property type="term" value="F:metallopeptidase activity"/>
    <property type="evidence" value="ECO:0007669"/>
    <property type="project" value="InterPro"/>
</dbReference>
<feature type="region of interest" description="Disordered" evidence="2">
    <location>
        <begin position="280"/>
        <end position="301"/>
    </location>
</feature>
<organism evidence="6 7">
    <name type="scientific">Pontivivens marinum</name>
    <dbReference type="NCBI Taxonomy" id="1690039"/>
    <lineage>
        <taxon>Bacteria</taxon>
        <taxon>Pseudomonadati</taxon>
        <taxon>Pseudomonadota</taxon>
        <taxon>Alphaproteobacteria</taxon>
        <taxon>Rhodobacterales</taxon>
        <taxon>Paracoccaceae</taxon>
        <taxon>Pontivivens</taxon>
    </lineage>
</organism>
<dbReference type="RefSeq" id="WP_097928387.1">
    <property type="nucleotide sequence ID" value="NZ_OCTN01000001.1"/>
</dbReference>
<dbReference type="InterPro" id="IPR036059">
    <property type="entry name" value="TldD/PmbA_sf"/>
</dbReference>
<dbReference type="GO" id="GO:0005829">
    <property type="term" value="C:cytosol"/>
    <property type="evidence" value="ECO:0007669"/>
    <property type="project" value="TreeGrafter"/>
</dbReference>
<evidence type="ECO:0000313" key="6">
    <source>
        <dbReference type="EMBL" id="SOH92830.1"/>
    </source>
</evidence>
<dbReference type="Pfam" id="PF19290">
    <property type="entry name" value="PmbA_TldD_2nd"/>
    <property type="match status" value="1"/>
</dbReference>
<dbReference type="InterPro" id="IPR045570">
    <property type="entry name" value="Metalloprtase-TldD/E_cen_dom"/>
</dbReference>
<dbReference type="InterPro" id="IPR047657">
    <property type="entry name" value="PmbA"/>
</dbReference>
<keyword evidence="7" id="KW-1185">Reference proteome</keyword>